<dbReference type="InterPro" id="IPR036390">
    <property type="entry name" value="WH_DNA-bd_sf"/>
</dbReference>
<organism evidence="5 6">
    <name type="scientific">Trinickia violacea</name>
    <dbReference type="NCBI Taxonomy" id="2571746"/>
    <lineage>
        <taxon>Bacteria</taxon>
        <taxon>Pseudomonadati</taxon>
        <taxon>Pseudomonadota</taxon>
        <taxon>Betaproteobacteria</taxon>
        <taxon>Burkholderiales</taxon>
        <taxon>Burkholderiaceae</taxon>
        <taxon>Trinickia</taxon>
    </lineage>
</organism>
<dbReference type="SMART" id="SM00347">
    <property type="entry name" value="HTH_MARR"/>
    <property type="match status" value="1"/>
</dbReference>
<feature type="domain" description="HTH marR-type" evidence="4">
    <location>
        <begin position="12"/>
        <end position="144"/>
    </location>
</feature>
<dbReference type="RefSeq" id="WP_137333485.1">
    <property type="nucleotide sequence ID" value="NZ_CP040077.1"/>
</dbReference>
<accession>A0A4P8IUB2</accession>
<keyword evidence="6" id="KW-1185">Reference proteome</keyword>
<dbReference type="KEGG" id="tvl:FAZ95_16830"/>
<keyword evidence="2" id="KW-0238">DNA-binding</keyword>
<evidence type="ECO:0000313" key="5">
    <source>
        <dbReference type="EMBL" id="QCP50674.1"/>
    </source>
</evidence>
<dbReference type="AlphaFoldDB" id="A0A4P8IUB2"/>
<dbReference type="InterPro" id="IPR000835">
    <property type="entry name" value="HTH_MarR-typ"/>
</dbReference>
<evidence type="ECO:0000256" key="3">
    <source>
        <dbReference type="ARBA" id="ARBA00023163"/>
    </source>
</evidence>
<keyword evidence="1" id="KW-0805">Transcription regulation</keyword>
<dbReference type="SUPFAM" id="SSF46785">
    <property type="entry name" value="Winged helix' DNA-binding domain"/>
    <property type="match status" value="1"/>
</dbReference>
<dbReference type="GO" id="GO:0003700">
    <property type="term" value="F:DNA-binding transcription factor activity"/>
    <property type="evidence" value="ECO:0007669"/>
    <property type="project" value="InterPro"/>
</dbReference>
<dbReference type="Gene3D" id="1.10.10.10">
    <property type="entry name" value="Winged helix-like DNA-binding domain superfamily/Winged helix DNA-binding domain"/>
    <property type="match status" value="1"/>
</dbReference>
<dbReference type="PANTHER" id="PTHR42756">
    <property type="entry name" value="TRANSCRIPTIONAL REGULATOR, MARR"/>
    <property type="match status" value="1"/>
</dbReference>
<keyword evidence="3" id="KW-0804">Transcription</keyword>
<dbReference type="GO" id="GO:0003677">
    <property type="term" value="F:DNA binding"/>
    <property type="evidence" value="ECO:0007669"/>
    <property type="project" value="UniProtKB-KW"/>
</dbReference>
<name>A0A4P8IUB2_9BURK</name>
<evidence type="ECO:0000256" key="1">
    <source>
        <dbReference type="ARBA" id="ARBA00023015"/>
    </source>
</evidence>
<dbReference type="Pfam" id="PF12802">
    <property type="entry name" value="MarR_2"/>
    <property type="match status" value="1"/>
</dbReference>
<evidence type="ECO:0000313" key="6">
    <source>
        <dbReference type="Proteomes" id="UP000298656"/>
    </source>
</evidence>
<dbReference type="PRINTS" id="PR00598">
    <property type="entry name" value="HTHMARR"/>
</dbReference>
<evidence type="ECO:0000256" key="2">
    <source>
        <dbReference type="ARBA" id="ARBA00023125"/>
    </source>
</evidence>
<evidence type="ECO:0000259" key="4">
    <source>
        <dbReference type="PROSITE" id="PS50995"/>
    </source>
</evidence>
<dbReference type="PANTHER" id="PTHR42756:SF1">
    <property type="entry name" value="TRANSCRIPTIONAL REPRESSOR OF EMRAB OPERON"/>
    <property type="match status" value="1"/>
</dbReference>
<reference evidence="5 6" key="1">
    <citation type="submission" date="2019-05" db="EMBL/GenBank/DDBJ databases">
        <title>Burkholderia sp. DHOD12, isolated from subtropical forest soil.</title>
        <authorList>
            <person name="Gao Z.-H."/>
            <person name="Qiu L.-H."/>
        </authorList>
    </citation>
    <scope>NUCLEOTIDE SEQUENCE [LARGE SCALE GENOMIC DNA]</scope>
    <source>
        <strain evidence="5 6">DHOD12</strain>
    </source>
</reference>
<proteinExistence type="predicted"/>
<dbReference type="Proteomes" id="UP000298656">
    <property type="component" value="Chromosome 1"/>
</dbReference>
<dbReference type="OrthoDB" id="6195716at2"/>
<dbReference type="InterPro" id="IPR036388">
    <property type="entry name" value="WH-like_DNA-bd_sf"/>
</dbReference>
<dbReference type="EMBL" id="CP040077">
    <property type="protein sequence ID" value="QCP50674.1"/>
    <property type="molecule type" value="Genomic_DNA"/>
</dbReference>
<sequence>MDYYSQDSFLPFQNIGFALGKARNLLQAEMDVALAGTGITSSHAGALLLLARGAARTPVGLAKLLAVDAGFVTRVVDRLEKEDLVHRARNSLDRRVVNLTLTEAGRKAAARVAEIAPAVLNRRLSGFSPLEFDTLCRLLSKLLAG</sequence>
<dbReference type="PROSITE" id="PS50995">
    <property type="entry name" value="HTH_MARR_2"/>
    <property type="match status" value="1"/>
</dbReference>
<protein>
    <submittedName>
        <fullName evidence="5">MarR family transcriptional regulator</fullName>
    </submittedName>
</protein>
<gene>
    <name evidence="5" type="ORF">FAZ95_16830</name>
</gene>